<evidence type="ECO:0000256" key="2">
    <source>
        <dbReference type="ARBA" id="ARBA00022630"/>
    </source>
</evidence>
<evidence type="ECO:0000256" key="3">
    <source>
        <dbReference type="ARBA" id="ARBA00022827"/>
    </source>
</evidence>
<comment type="caution">
    <text evidence="7">The sequence shown here is derived from an EMBL/GenBank/DDBJ whole genome shotgun (WGS) entry which is preliminary data.</text>
</comment>
<keyword evidence="2" id="KW-0285">Flavoprotein</keyword>
<dbReference type="GO" id="GO:0004497">
    <property type="term" value="F:monooxygenase activity"/>
    <property type="evidence" value="ECO:0007669"/>
    <property type="project" value="InterPro"/>
</dbReference>
<accession>A0A9W6EHR9</accession>
<dbReference type="PRINTS" id="PR00420">
    <property type="entry name" value="RNGMNOXGNASE"/>
</dbReference>
<feature type="region of interest" description="Disordered" evidence="5">
    <location>
        <begin position="1"/>
        <end position="51"/>
    </location>
</feature>
<reference evidence="7" key="1">
    <citation type="submission" date="2022-07" db="EMBL/GenBank/DDBJ databases">
        <title>Taxonomy of Aspergillus series Nigri: significant species reduction supported by multi-species coalescent approaches.</title>
        <authorList>
            <person name="Bian C."/>
            <person name="Kusuya Y."/>
            <person name="Sklenar F."/>
            <person name="D'hooge E."/>
            <person name="Yaguchi T."/>
            <person name="Takahashi H."/>
            <person name="Hubka V."/>
        </authorList>
    </citation>
    <scope>NUCLEOTIDE SEQUENCE</scope>
    <source>
        <strain evidence="7">IFM 56815</strain>
    </source>
</reference>
<proteinExistence type="inferred from homology"/>
<evidence type="ECO:0000259" key="6">
    <source>
        <dbReference type="Pfam" id="PF01494"/>
    </source>
</evidence>
<dbReference type="Proteomes" id="UP001144157">
    <property type="component" value="Unassembled WGS sequence"/>
</dbReference>
<protein>
    <recommendedName>
        <fullName evidence="6">FAD-binding domain-containing protein</fullName>
    </recommendedName>
</protein>
<feature type="domain" description="FAD-binding" evidence="6">
    <location>
        <begin position="58"/>
        <end position="355"/>
    </location>
</feature>
<feature type="region of interest" description="Disordered" evidence="5">
    <location>
        <begin position="376"/>
        <end position="406"/>
    </location>
</feature>
<sequence length="425" mass="46658">MREIQEESVSTYRIDSPPPSHTSSPTSSPLPSSPLHPRHGIIQHQSDHTRPLHPRPFRVIIIGGSIAGLTLANCLAAAGIEYLVLEKHQSINAPLGGLIGIAPTGARILDQLGIYDAVKDIGQEITVLRTGFPDGSGFNQTWVAEFEKRYGYGISVTSRQQLLEVLYTALGPSASETVHLGKEVTNIHHEGSGVKVLTRDGMTYFGDLVVGADGVHSIARSEMLRMAGGSASNEESAEYRIHVGLSCPVPTITPGEQIVRCYDGFAVFALCGKDGILGWFITEKLDRRYQYPNRPNYTQNDAIKFCESLADVPVWGDVTFGAIWKARTSISHALVEENVFKTWNYGRIVCIGDSVIKVTFFSIYCTFESYNVDPRNIDEPELRPRGKSSHGRRRCTRKQSSPTDIVQRKQALIATDPNGIPQAAP</sequence>
<dbReference type="Pfam" id="PF01494">
    <property type="entry name" value="FAD_binding_3"/>
    <property type="match status" value="1"/>
</dbReference>
<dbReference type="InterPro" id="IPR050562">
    <property type="entry name" value="FAD_mOase_fung"/>
</dbReference>
<dbReference type="SUPFAM" id="SSF51905">
    <property type="entry name" value="FAD/NAD(P)-binding domain"/>
    <property type="match status" value="1"/>
</dbReference>
<evidence type="ECO:0000256" key="1">
    <source>
        <dbReference type="ARBA" id="ARBA00007992"/>
    </source>
</evidence>
<evidence type="ECO:0000256" key="4">
    <source>
        <dbReference type="ARBA" id="ARBA00023002"/>
    </source>
</evidence>
<name>A0A9W6EHR9_ASPTU</name>
<dbReference type="PANTHER" id="PTHR47356:SF2">
    <property type="entry name" value="FAD-BINDING DOMAIN-CONTAINING PROTEIN-RELATED"/>
    <property type="match status" value="1"/>
</dbReference>
<dbReference type="InterPro" id="IPR036188">
    <property type="entry name" value="FAD/NAD-bd_sf"/>
</dbReference>
<organism evidence="7 8">
    <name type="scientific">Aspergillus tubingensis</name>
    <dbReference type="NCBI Taxonomy" id="5068"/>
    <lineage>
        <taxon>Eukaryota</taxon>
        <taxon>Fungi</taxon>
        <taxon>Dikarya</taxon>
        <taxon>Ascomycota</taxon>
        <taxon>Pezizomycotina</taxon>
        <taxon>Eurotiomycetes</taxon>
        <taxon>Eurotiomycetidae</taxon>
        <taxon>Eurotiales</taxon>
        <taxon>Aspergillaceae</taxon>
        <taxon>Aspergillus</taxon>
        <taxon>Aspergillus subgen. Circumdati</taxon>
    </lineage>
</organism>
<dbReference type="GO" id="GO:0071949">
    <property type="term" value="F:FAD binding"/>
    <property type="evidence" value="ECO:0007669"/>
    <property type="project" value="InterPro"/>
</dbReference>
<evidence type="ECO:0000256" key="5">
    <source>
        <dbReference type="SAM" id="MobiDB-lite"/>
    </source>
</evidence>
<keyword evidence="4" id="KW-0560">Oxidoreductase</keyword>
<feature type="compositionally biased region" description="Low complexity" evidence="5">
    <location>
        <begin position="21"/>
        <end position="35"/>
    </location>
</feature>
<keyword evidence="3" id="KW-0274">FAD</keyword>
<dbReference type="PANTHER" id="PTHR47356">
    <property type="entry name" value="FAD-DEPENDENT MONOOXYGENASE ASQG-RELATED"/>
    <property type="match status" value="1"/>
</dbReference>
<dbReference type="InterPro" id="IPR002938">
    <property type="entry name" value="FAD-bd"/>
</dbReference>
<dbReference type="EMBL" id="BRPE01000001">
    <property type="protein sequence ID" value="GLA79605.1"/>
    <property type="molecule type" value="Genomic_DNA"/>
</dbReference>
<dbReference type="Gene3D" id="3.50.50.60">
    <property type="entry name" value="FAD/NAD(P)-binding domain"/>
    <property type="match status" value="1"/>
</dbReference>
<comment type="similarity">
    <text evidence="1">Belongs to the paxM FAD-dependent monooxygenase family.</text>
</comment>
<feature type="compositionally biased region" description="Basic residues" evidence="5">
    <location>
        <begin position="385"/>
        <end position="397"/>
    </location>
</feature>
<gene>
    <name evidence="7" type="ORF">AtubIFM56815_000406</name>
</gene>
<evidence type="ECO:0000313" key="8">
    <source>
        <dbReference type="Proteomes" id="UP001144157"/>
    </source>
</evidence>
<evidence type="ECO:0000313" key="7">
    <source>
        <dbReference type="EMBL" id="GLA79605.1"/>
    </source>
</evidence>
<dbReference type="AlphaFoldDB" id="A0A9W6EHR9"/>